<dbReference type="Proteomes" id="UP001341840">
    <property type="component" value="Unassembled WGS sequence"/>
</dbReference>
<proteinExistence type="predicted"/>
<name>A0ABU6QUY0_9FABA</name>
<evidence type="ECO:0000313" key="1">
    <source>
        <dbReference type="EMBL" id="MED6114844.1"/>
    </source>
</evidence>
<reference evidence="1 2" key="1">
    <citation type="journal article" date="2023" name="Plants (Basel)">
        <title>Bridging the Gap: Combining Genomics and Transcriptomics Approaches to Understand Stylosanthes scabra, an Orphan Legume from the Brazilian Caatinga.</title>
        <authorList>
            <person name="Ferreira-Neto J.R.C."/>
            <person name="da Silva M.D."/>
            <person name="Binneck E."/>
            <person name="de Melo N.F."/>
            <person name="da Silva R.H."/>
            <person name="de Melo A.L.T.M."/>
            <person name="Pandolfi V."/>
            <person name="Bustamante F.O."/>
            <person name="Brasileiro-Vidal A.C."/>
            <person name="Benko-Iseppon A.M."/>
        </authorList>
    </citation>
    <scope>NUCLEOTIDE SEQUENCE [LARGE SCALE GENOMIC DNA]</scope>
    <source>
        <tissue evidence="1">Leaves</tissue>
    </source>
</reference>
<sequence>MSFVSCASFVRRFSLIPLSPLRPLLTTIVSSPRRHHHPYRSRLCSLTKPPCPPPPGPPPGASTCTRSHQLQVIVVFTFLFSFFCVE</sequence>
<comment type="caution">
    <text evidence="1">The sequence shown here is derived from an EMBL/GenBank/DDBJ whole genome shotgun (WGS) entry which is preliminary data.</text>
</comment>
<protein>
    <submittedName>
        <fullName evidence="1">Uncharacterized protein</fullName>
    </submittedName>
</protein>
<evidence type="ECO:0000313" key="2">
    <source>
        <dbReference type="Proteomes" id="UP001341840"/>
    </source>
</evidence>
<accession>A0ABU6QUY0</accession>
<dbReference type="EMBL" id="JASCZI010001368">
    <property type="protein sequence ID" value="MED6114844.1"/>
    <property type="molecule type" value="Genomic_DNA"/>
</dbReference>
<gene>
    <name evidence="1" type="ORF">PIB30_084389</name>
</gene>
<keyword evidence="2" id="KW-1185">Reference proteome</keyword>
<organism evidence="1 2">
    <name type="scientific">Stylosanthes scabra</name>
    <dbReference type="NCBI Taxonomy" id="79078"/>
    <lineage>
        <taxon>Eukaryota</taxon>
        <taxon>Viridiplantae</taxon>
        <taxon>Streptophyta</taxon>
        <taxon>Embryophyta</taxon>
        <taxon>Tracheophyta</taxon>
        <taxon>Spermatophyta</taxon>
        <taxon>Magnoliopsida</taxon>
        <taxon>eudicotyledons</taxon>
        <taxon>Gunneridae</taxon>
        <taxon>Pentapetalae</taxon>
        <taxon>rosids</taxon>
        <taxon>fabids</taxon>
        <taxon>Fabales</taxon>
        <taxon>Fabaceae</taxon>
        <taxon>Papilionoideae</taxon>
        <taxon>50 kb inversion clade</taxon>
        <taxon>dalbergioids sensu lato</taxon>
        <taxon>Dalbergieae</taxon>
        <taxon>Pterocarpus clade</taxon>
        <taxon>Stylosanthes</taxon>
    </lineage>
</organism>